<evidence type="ECO:0000256" key="4">
    <source>
        <dbReference type="ARBA" id="ARBA00023268"/>
    </source>
</evidence>
<keyword evidence="2" id="KW-0597">Phosphoprotein</keyword>
<dbReference type="Pfam" id="PF22621">
    <property type="entry name" value="CurL-like_PKS_C"/>
    <property type="match status" value="1"/>
</dbReference>
<sequence>MGRGNSREWDYSSPAGAVAVIGISCRLPAAGDPAALWELLRTGRSAITDPPPGRWAGLGGYGGFVADVDRFDPEFFGISPREAAAMDPQQRLVLELAWEALEHARIVPATLSDTSTGVFVGAIAADYATLTAQAGPEALSRHTMPGLNRGLIANRVSYALGLRGPSLSVDSAQSSSLVSVHLAVESLRRGEADLALAGGVNLNLAPGATEQAERFGGLSPDGRSFTFDARANGYVRGEGGGLVVLKPLERAVADGDRVLAVILGSALNHDGRTDGLTVPSAAAQAEVIRLATRRAGVPPSAVQYVELHGTGTKVGDPIEAEALGQALGEGRVTGPLAVGSVKTNVGHLEGAAGIAGLLKTVLSIAHRQVPASLNYDSPNPRIPLDRLNLRVQTTLGPWPAPERPLVAGVSSFGMGGANCHLILAEPPPSPAAQEHRPAAARASSADTPDVGALPASASDVVAQASSADASDVVEQALIADASGVVAWAPSADAPGVVAWVLSADSQTALGEQAGRLDEAVERDGLDAADVALSLATTRTAFKHRAVVVGAAEEARAALRALAQGGQAAGLVRGTAGPGGGTVFVFPGQGSQWPGMAAGLLRESPVFAAHLEECAEALRLDWSLLDVLAGRTGSPSLERVDVVQPALFAVMVSLARLWESAGVRPDAVIGHSQGEIAAAHVAGALTLHDAATIVVRRSRAVATIGGGAMAAIAAPATDVRQRLTPWSDRLAVAAVNGPSATVVSGEPGALSELLATYRAQDVRVREIPVDYASHSPQVEPLRQRVLDDLSDVRPRSTGIAFYSTVTGGPLDTAELTADYWYRNLRQTVELERAVASAAADGHRFFVETSPHPLLAEGIEQSAPGVLSVSTLRRDQGGLRRFLTSLAGLHVAGGAVDWPATVAPGARPVDLPTYAFQRRRLWLDTTQGATPDAPAARPAPTAAKAGLDILEARRDVGAAGPDVRAAGREVLRDARELGRDVQESGQDALDLVKAALAIVLGHASGDAVDETRTFGDLGLDSAGAVEFRDRLSAAAGRALPASLVYDHPTPSAVGAFLTGNGHAPDARAEAATPAAGEPIAIVAMSGRWPGGAGTPEELWDLLVSGRDAIGPFPGNRGWDLERLRTGDGPGGSVTGEGGFLYDADRFDAAFFGLSPRECAAMDPQQRLLLESAWELHERAGINPASVRGSRTGTFVGVMPQEYGPPLHEAPPEYEGHVLTGTLASVASGRLAYTLGLEGPAITVDTACSSSLVALHLAVQSLRLGECERAVAGGATVMAAPGMFTEFSRQGGLAPDGRCKPFAASADGTAWSEAVGLVLLMPLTAARREGRPVLAVIRGSAVNQDGASNGLTAPNGPAQERVIRRALDNAGLSPADVDAVEAHGTGTALGDPIEAQAVLATYGRDRERPVLLGSSKSQLGHTQAAAGVTGVIAMVQALRAATLPGTLHLDRPTPHVDWTAGAVELLAQPTPWPAVARPRRAAVSSFGISGTNAHLILEQAQEEAEPPARGDGPAPWVVTAVGEDALAEQAARLRDRAADPSVRVSDVAHTLATGRAALEHRAVILGDHREALLAGLDTIAAHQETPTALVSGLETPSAVVSGHAGQEAPVVNGRADQKVPPAVVNGGASQVAPPVRVNGGASQVALPVVVQGRAGRAGRLAVLFTGQGSQRPGMGSGLGERFPVFADALAEVAGHLDPYLAHPLREVMSGAHTALLDDTAYAQPAIFAHEVALFRLAQSFGLRPSHLIGHSIGELTAAHLAGVLSLADACALVAARGRLMAAVTARGAMLALDGGEREVRELIAPHLAEVDVAAVNGPRSVVVSGAAAVVDDLAETWRAAGGRAKRLAVSHAFHSPHMDEVLDAFHQVAAGLEFADPRVPVVSNVTGRLATAGELRDPDYWTRHIRRPVRFLDGVTTLRELGVDDYLELGPSAVLSALVLDGTPPRTVAASAQQDRPEAESFLTALAHLYVNGTDVDWSAATDGQLTELPTYAFQRQRHWLDASRADTWTHQLVWRQVRGPGAVLRGRWALVAPEHGAWAEPAARALRERGAEVVTLTVRRAARADLAAHLAGQGELTGVLSLLADHGANVALAQALDDAGRAVPLWLVTREAVSIGERDRPPVPAQALTWGFGTVAAVENPAAWGGLIDLPAEPDERHWERLAAALGGDERELAVRESGLHTRRLVRAEPPARAHRWESDGTVLITGGTGALGGHVATWLAERGARHLLLVSRSGEAAPGAATLRARLSAAGAKVTFAAADAGDREALAEVVASVPAEYPLTAVVHTAAALDDALIGDLTPERIDRALRAKAGGAEHLHELTKDLGLTAFVLFSSVAGLCGVPGQGNYAPGNAYLDALAVRRRALGLPATSIAWGTWAGDGLMSAAAERTLAGHGLRAMSPVRALAALGGALERGEPYLVIADADWTAMDGERPLLRELLPASAPAETRPLDGLAGMTEPERRRALLTLVRADVAAVLGHRSPEAVEPARAFKEQGFDSLGAVRLRNRLAAATGLRLPPSAVFDHPTPAALADHLYAELTPEPEAVTIDAVLAGIEALETLLAEASESVTEAERDTAATRLARLAGGWRPAAPETDPPPADDEALLAFVNKTLGLL</sequence>
<dbReference type="GO" id="GO:0006633">
    <property type="term" value="P:fatty acid biosynthetic process"/>
    <property type="evidence" value="ECO:0007669"/>
    <property type="project" value="InterPro"/>
</dbReference>
<dbReference type="EMBL" id="JACHIN010000011">
    <property type="protein sequence ID" value="MBB5081838.1"/>
    <property type="molecule type" value="Genomic_DNA"/>
</dbReference>
<keyword evidence="5" id="KW-0012">Acyltransferase</keyword>
<keyword evidence="3 9" id="KW-0808">Transferase</keyword>
<evidence type="ECO:0000256" key="3">
    <source>
        <dbReference type="ARBA" id="ARBA00022679"/>
    </source>
</evidence>
<dbReference type="Pfam" id="PF02801">
    <property type="entry name" value="Ketoacyl-synt_C"/>
    <property type="match status" value="2"/>
</dbReference>
<dbReference type="SMART" id="SM00825">
    <property type="entry name" value="PKS_KS"/>
    <property type="match status" value="2"/>
</dbReference>
<dbReference type="SUPFAM" id="SSF51735">
    <property type="entry name" value="NAD(P)-binding Rossmann-fold domains"/>
    <property type="match status" value="2"/>
</dbReference>
<dbReference type="InterPro" id="IPR001227">
    <property type="entry name" value="Ac_transferase_dom_sf"/>
</dbReference>
<dbReference type="InterPro" id="IPR016039">
    <property type="entry name" value="Thiolase-like"/>
</dbReference>
<dbReference type="InterPro" id="IPR036291">
    <property type="entry name" value="NAD(P)-bd_dom_sf"/>
</dbReference>
<dbReference type="PROSITE" id="PS50075">
    <property type="entry name" value="CARRIER"/>
    <property type="match status" value="2"/>
</dbReference>
<keyword evidence="4" id="KW-0511">Multifunctional enzyme</keyword>
<dbReference type="InterPro" id="IPR009081">
    <property type="entry name" value="PP-bd_ACP"/>
</dbReference>
<dbReference type="Pfam" id="PF08659">
    <property type="entry name" value="KR"/>
    <property type="match status" value="1"/>
</dbReference>
<keyword evidence="10" id="KW-1185">Reference proteome</keyword>
<dbReference type="PROSITE" id="PS51257">
    <property type="entry name" value="PROKAR_LIPOPROTEIN"/>
    <property type="match status" value="1"/>
</dbReference>
<dbReference type="InterPro" id="IPR014030">
    <property type="entry name" value="Ketoacyl_synth_N"/>
</dbReference>
<dbReference type="InterPro" id="IPR016036">
    <property type="entry name" value="Malonyl_transacylase_ACP-bd"/>
</dbReference>
<evidence type="ECO:0000256" key="6">
    <source>
        <dbReference type="SAM" id="MobiDB-lite"/>
    </source>
</evidence>
<dbReference type="Pfam" id="PF00109">
    <property type="entry name" value="ketoacyl-synt"/>
    <property type="match status" value="2"/>
</dbReference>
<dbReference type="Gene3D" id="1.10.1200.10">
    <property type="entry name" value="ACP-like"/>
    <property type="match status" value="2"/>
</dbReference>
<dbReference type="PROSITE" id="PS52004">
    <property type="entry name" value="KS3_2"/>
    <property type="match status" value="2"/>
</dbReference>
<comment type="caution">
    <text evidence="9">The sequence shown here is derived from an EMBL/GenBank/DDBJ whole genome shotgun (WGS) entry which is preliminary data.</text>
</comment>
<feature type="domain" description="Carrier" evidence="7">
    <location>
        <begin position="984"/>
        <end position="1059"/>
    </location>
</feature>
<feature type="domain" description="Ketosynthase family 3 (KS3)" evidence="8">
    <location>
        <begin position="1074"/>
        <end position="1496"/>
    </location>
</feature>
<evidence type="ECO:0000313" key="10">
    <source>
        <dbReference type="Proteomes" id="UP000568380"/>
    </source>
</evidence>
<dbReference type="Pfam" id="PF00550">
    <property type="entry name" value="PP-binding"/>
    <property type="match status" value="2"/>
</dbReference>
<dbReference type="FunFam" id="1.10.1200.10:FF:000007">
    <property type="entry name" value="Probable polyketide synthase pks17"/>
    <property type="match status" value="1"/>
</dbReference>
<dbReference type="InterPro" id="IPR036736">
    <property type="entry name" value="ACP-like_sf"/>
</dbReference>
<evidence type="ECO:0000259" key="8">
    <source>
        <dbReference type="PROSITE" id="PS52004"/>
    </source>
</evidence>
<evidence type="ECO:0000256" key="1">
    <source>
        <dbReference type="ARBA" id="ARBA00022450"/>
    </source>
</evidence>
<dbReference type="InterPro" id="IPR020806">
    <property type="entry name" value="PKS_PP-bd"/>
</dbReference>
<evidence type="ECO:0000256" key="2">
    <source>
        <dbReference type="ARBA" id="ARBA00022553"/>
    </source>
</evidence>
<evidence type="ECO:0000259" key="7">
    <source>
        <dbReference type="PROSITE" id="PS50075"/>
    </source>
</evidence>
<protein>
    <submittedName>
        <fullName evidence="9">Acyl transferase domain-containing protein</fullName>
    </submittedName>
</protein>
<dbReference type="InterPro" id="IPR016035">
    <property type="entry name" value="Acyl_Trfase/lysoPLipase"/>
</dbReference>
<feature type="domain" description="Carrier" evidence="7">
    <location>
        <begin position="2462"/>
        <end position="2537"/>
    </location>
</feature>
<dbReference type="InterPro" id="IPR013968">
    <property type="entry name" value="PKS_KR"/>
</dbReference>
<keyword evidence="1" id="KW-0596">Phosphopantetheine</keyword>
<dbReference type="Pfam" id="PF16197">
    <property type="entry name" value="KAsynt_C_assoc"/>
    <property type="match status" value="2"/>
</dbReference>
<dbReference type="RefSeq" id="WP_184969497.1">
    <property type="nucleotide sequence ID" value="NZ_JACHIN010000011.1"/>
</dbReference>
<dbReference type="SMART" id="SM00822">
    <property type="entry name" value="PKS_KR"/>
    <property type="match status" value="1"/>
</dbReference>
<dbReference type="Proteomes" id="UP000568380">
    <property type="component" value="Unassembled WGS sequence"/>
</dbReference>
<evidence type="ECO:0000256" key="5">
    <source>
        <dbReference type="ARBA" id="ARBA00023315"/>
    </source>
</evidence>
<dbReference type="CDD" id="cd00833">
    <property type="entry name" value="PKS"/>
    <property type="match status" value="2"/>
</dbReference>
<dbReference type="GO" id="GO:0004315">
    <property type="term" value="F:3-oxoacyl-[acyl-carrier-protein] synthase activity"/>
    <property type="evidence" value="ECO:0007669"/>
    <property type="project" value="InterPro"/>
</dbReference>
<dbReference type="SUPFAM" id="SSF53901">
    <property type="entry name" value="Thiolase-like"/>
    <property type="match status" value="2"/>
</dbReference>
<dbReference type="Gene3D" id="3.40.50.720">
    <property type="entry name" value="NAD(P)-binding Rossmann-like Domain"/>
    <property type="match status" value="1"/>
</dbReference>
<dbReference type="Gene3D" id="3.40.47.10">
    <property type="match status" value="2"/>
</dbReference>
<dbReference type="GO" id="GO:0004312">
    <property type="term" value="F:fatty acid synthase activity"/>
    <property type="evidence" value="ECO:0007669"/>
    <property type="project" value="TreeGrafter"/>
</dbReference>
<dbReference type="PANTHER" id="PTHR43775">
    <property type="entry name" value="FATTY ACID SYNTHASE"/>
    <property type="match status" value="1"/>
</dbReference>
<evidence type="ECO:0000313" key="9">
    <source>
        <dbReference type="EMBL" id="MBB5081838.1"/>
    </source>
</evidence>
<dbReference type="InterPro" id="IPR057326">
    <property type="entry name" value="KR_dom"/>
</dbReference>
<dbReference type="SUPFAM" id="SSF47336">
    <property type="entry name" value="ACP-like"/>
    <property type="match status" value="2"/>
</dbReference>
<organism evidence="9 10">
    <name type="scientific">Nonomuraea endophytica</name>
    <dbReference type="NCBI Taxonomy" id="714136"/>
    <lineage>
        <taxon>Bacteria</taxon>
        <taxon>Bacillati</taxon>
        <taxon>Actinomycetota</taxon>
        <taxon>Actinomycetes</taxon>
        <taxon>Streptosporangiales</taxon>
        <taxon>Streptosporangiaceae</taxon>
        <taxon>Nonomuraea</taxon>
    </lineage>
</organism>
<reference evidence="9 10" key="1">
    <citation type="submission" date="2020-08" db="EMBL/GenBank/DDBJ databases">
        <title>Genomic Encyclopedia of Type Strains, Phase IV (KMG-IV): sequencing the most valuable type-strain genomes for metagenomic binning, comparative biology and taxonomic classification.</title>
        <authorList>
            <person name="Goeker M."/>
        </authorList>
    </citation>
    <scope>NUCLEOTIDE SEQUENCE [LARGE SCALE GENOMIC DNA]</scope>
    <source>
        <strain evidence="9 10">DSM 45385</strain>
    </source>
</reference>
<accession>A0A7W8A923</accession>
<name>A0A7W8A923_9ACTN</name>
<dbReference type="SMART" id="SM00827">
    <property type="entry name" value="PKS_AT"/>
    <property type="match status" value="2"/>
</dbReference>
<dbReference type="PROSITE" id="PS00606">
    <property type="entry name" value="KS3_1"/>
    <property type="match status" value="1"/>
</dbReference>
<dbReference type="GO" id="GO:0031177">
    <property type="term" value="F:phosphopantetheine binding"/>
    <property type="evidence" value="ECO:0007669"/>
    <property type="project" value="InterPro"/>
</dbReference>
<dbReference type="InterPro" id="IPR014031">
    <property type="entry name" value="Ketoacyl_synth_C"/>
</dbReference>
<dbReference type="SUPFAM" id="SSF55048">
    <property type="entry name" value="Probable ACP-binding domain of malonyl-CoA ACP transacylase"/>
    <property type="match status" value="2"/>
</dbReference>
<dbReference type="Gene3D" id="3.30.70.3290">
    <property type="match status" value="4"/>
</dbReference>
<dbReference type="PANTHER" id="PTHR43775:SF51">
    <property type="entry name" value="INACTIVE PHENOLPHTHIOCEROL SYNTHESIS POLYKETIDE SYNTHASE TYPE I PKS1-RELATED"/>
    <property type="match status" value="1"/>
</dbReference>
<dbReference type="FunFam" id="3.40.366.10:FF:000002">
    <property type="entry name" value="Probable polyketide synthase 2"/>
    <property type="match status" value="1"/>
</dbReference>
<dbReference type="InterPro" id="IPR032821">
    <property type="entry name" value="PKS_assoc"/>
</dbReference>
<dbReference type="InterPro" id="IPR014043">
    <property type="entry name" value="Acyl_transferase_dom"/>
</dbReference>
<dbReference type="InterPro" id="IPR020841">
    <property type="entry name" value="PKS_Beta-ketoAc_synthase_dom"/>
</dbReference>
<dbReference type="InterPro" id="IPR018201">
    <property type="entry name" value="Ketoacyl_synth_AS"/>
</dbReference>
<dbReference type="FunFam" id="3.40.47.10:FF:000019">
    <property type="entry name" value="Polyketide synthase type I"/>
    <property type="match status" value="1"/>
</dbReference>
<feature type="domain" description="Ketosynthase family 3 (KS3)" evidence="8">
    <location>
        <begin position="15"/>
        <end position="425"/>
    </location>
</feature>
<dbReference type="Gene3D" id="3.40.366.10">
    <property type="entry name" value="Malonyl-Coenzyme A Acyl Carrier Protein, domain 2"/>
    <property type="match status" value="2"/>
</dbReference>
<dbReference type="SUPFAM" id="SSF52151">
    <property type="entry name" value="FabD/lysophospholipase-like"/>
    <property type="match status" value="2"/>
</dbReference>
<gene>
    <name evidence="9" type="ORF">HNR40_007333</name>
</gene>
<dbReference type="CDD" id="cd08952">
    <property type="entry name" value="KR_1_SDR_x"/>
    <property type="match status" value="1"/>
</dbReference>
<feature type="region of interest" description="Disordered" evidence="6">
    <location>
        <begin position="426"/>
        <end position="452"/>
    </location>
</feature>
<dbReference type="InterPro" id="IPR050091">
    <property type="entry name" value="PKS_NRPS_Biosynth_Enz"/>
</dbReference>
<dbReference type="Pfam" id="PF00698">
    <property type="entry name" value="Acyl_transf_1"/>
    <property type="match status" value="2"/>
</dbReference>
<dbReference type="SMART" id="SM00823">
    <property type="entry name" value="PKS_PP"/>
    <property type="match status" value="2"/>
</dbReference>
<proteinExistence type="predicted"/>
<dbReference type="SMART" id="SM01294">
    <property type="entry name" value="PKS_PP_betabranch"/>
    <property type="match status" value="1"/>
</dbReference>